<dbReference type="Gene3D" id="3.40.395.10">
    <property type="entry name" value="Adenoviral Proteinase, Chain A"/>
    <property type="match status" value="1"/>
</dbReference>
<evidence type="ECO:0000256" key="1">
    <source>
        <dbReference type="ARBA" id="ARBA00005234"/>
    </source>
</evidence>
<dbReference type="Pfam" id="PF02902">
    <property type="entry name" value="Peptidase_C48"/>
    <property type="match status" value="1"/>
</dbReference>
<dbReference type="GO" id="GO:0008234">
    <property type="term" value="F:cysteine-type peptidase activity"/>
    <property type="evidence" value="ECO:0007669"/>
    <property type="project" value="InterPro"/>
</dbReference>
<evidence type="ECO:0000313" key="7">
    <source>
        <dbReference type="Proteomes" id="UP000238479"/>
    </source>
</evidence>
<gene>
    <name evidence="6" type="ORF">RchiOBHm_Chr4g0405551</name>
</gene>
<dbReference type="SUPFAM" id="SSF54001">
    <property type="entry name" value="Cysteine proteinases"/>
    <property type="match status" value="1"/>
</dbReference>
<dbReference type="EMBL" id="PDCK01000042">
    <property type="protein sequence ID" value="PRQ37703.1"/>
    <property type="molecule type" value="Genomic_DNA"/>
</dbReference>
<dbReference type="PANTHER" id="PTHR33018">
    <property type="entry name" value="OS10G0338966 PROTEIN-RELATED"/>
    <property type="match status" value="1"/>
</dbReference>
<dbReference type="Gramene" id="PRQ37703">
    <property type="protein sequence ID" value="PRQ37703"/>
    <property type="gene ID" value="RchiOBHm_Chr4g0405551"/>
</dbReference>
<keyword evidence="7" id="KW-1185">Reference proteome</keyword>
<dbReference type="PANTHER" id="PTHR33018:SF31">
    <property type="entry name" value="TRANSPOSASE, PTTA_EN_SPM, PLANT"/>
    <property type="match status" value="1"/>
</dbReference>
<proteinExistence type="inferred from homology"/>
<feature type="region of interest" description="Disordered" evidence="4">
    <location>
        <begin position="187"/>
        <end position="214"/>
    </location>
</feature>
<keyword evidence="3" id="KW-0378">Hydrolase</keyword>
<feature type="domain" description="Ubiquitin-like protease family profile" evidence="5">
    <location>
        <begin position="264"/>
        <end position="424"/>
    </location>
</feature>
<dbReference type="Proteomes" id="UP000238479">
    <property type="component" value="Chromosome 4"/>
</dbReference>
<keyword evidence="2 6" id="KW-0645">Protease</keyword>
<name>A0A2P6QU48_ROSCH</name>
<dbReference type="InterPro" id="IPR058352">
    <property type="entry name" value="DUF8039"/>
</dbReference>
<sequence length="424" mass="47958">MERLRDEGEDQCSCSNLKEKTTKEKPEEVANAAKKRLELVDDIDEKIEEQNGKGLPVEVEAGIEVAATIEVAVAIEHVHAAPIEVHDTPIKLVEVTQEELRPLECKLALGSVDNIVAIASVVEVQDDKCANQTVHGCPLGEGNVRVSIIRPLVPEVKLSFLVNDEIVSIKDAVGTYIAWPRNLILQSPPQTDKKQPNKAAGKGSKKRKRQTAGDEEEYIDLKKLPKDYPSPLKCLWLWGRDALADGKTISFMLTDKVFGINRKQYLYKGDIHALCTMSELSGDVICMYMCYLHEVLKKAKMSDMVGFVDSHQIRASNPMERSRHLSVRFTNAKKCQIFMLPYNAGKYWMLIVVNPEEEIIYFMDPLRRRLVCGEWQIIVENGIKIYNAQRNRSSRKSITWHNMGGIPVQQGDKDCGIFIMQYMK</sequence>
<dbReference type="PROSITE" id="PS50600">
    <property type="entry name" value="ULP_PROTEASE"/>
    <property type="match status" value="1"/>
</dbReference>
<comment type="similarity">
    <text evidence="1">Belongs to the peptidase C48 family.</text>
</comment>
<comment type="caution">
    <text evidence="6">The sequence shown here is derived from an EMBL/GenBank/DDBJ whole genome shotgun (WGS) entry which is preliminary data.</text>
</comment>
<evidence type="ECO:0000259" key="5">
    <source>
        <dbReference type="PROSITE" id="PS50600"/>
    </source>
</evidence>
<reference evidence="6 7" key="1">
    <citation type="journal article" date="2018" name="Nat. Genet.">
        <title>The Rosa genome provides new insights in the design of modern roses.</title>
        <authorList>
            <person name="Bendahmane M."/>
        </authorList>
    </citation>
    <scope>NUCLEOTIDE SEQUENCE [LARGE SCALE GENOMIC DNA]</scope>
    <source>
        <strain evidence="7">cv. Old Blush</strain>
    </source>
</reference>
<organism evidence="6 7">
    <name type="scientific">Rosa chinensis</name>
    <name type="common">China rose</name>
    <dbReference type="NCBI Taxonomy" id="74649"/>
    <lineage>
        <taxon>Eukaryota</taxon>
        <taxon>Viridiplantae</taxon>
        <taxon>Streptophyta</taxon>
        <taxon>Embryophyta</taxon>
        <taxon>Tracheophyta</taxon>
        <taxon>Spermatophyta</taxon>
        <taxon>Magnoliopsida</taxon>
        <taxon>eudicotyledons</taxon>
        <taxon>Gunneridae</taxon>
        <taxon>Pentapetalae</taxon>
        <taxon>rosids</taxon>
        <taxon>fabids</taxon>
        <taxon>Rosales</taxon>
        <taxon>Rosaceae</taxon>
        <taxon>Rosoideae</taxon>
        <taxon>Rosoideae incertae sedis</taxon>
        <taxon>Rosa</taxon>
    </lineage>
</organism>
<dbReference type="GO" id="GO:0006508">
    <property type="term" value="P:proteolysis"/>
    <property type="evidence" value="ECO:0007669"/>
    <property type="project" value="UniProtKB-KW"/>
</dbReference>
<evidence type="ECO:0000313" key="6">
    <source>
        <dbReference type="EMBL" id="PRQ37703.1"/>
    </source>
</evidence>
<feature type="compositionally biased region" description="Basic and acidic residues" evidence="4">
    <location>
        <begin position="17"/>
        <end position="28"/>
    </location>
</feature>
<dbReference type="InterPro" id="IPR038765">
    <property type="entry name" value="Papain-like_cys_pep_sf"/>
</dbReference>
<dbReference type="OMA" id="IMIVEQA"/>
<feature type="region of interest" description="Disordered" evidence="4">
    <location>
        <begin position="1"/>
        <end position="29"/>
    </location>
</feature>
<evidence type="ECO:0000256" key="2">
    <source>
        <dbReference type="ARBA" id="ARBA00022670"/>
    </source>
</evidence>
<dbReference type="AlphaFoldDB" id="A0A2P6QU48"/>
<evidence type="ECO:0000256" key="3">
    <source>
        <dbReference type="ARBA" id="ARBA00022801"/>
    </source>
</evidence>
<accession>A0A2P6QU48</accession>
<protein>
    <submittedName>
        <fullName evidence="6">Putative Ulp1 protease family catalytic domain-containing protein</fullName>
    </submittedName>
</protein>
<evidence type="ECO:0000256" key="4">
    <source>
        <dbReference type="SAM" id="MobiDB-lite"/>
    </source>
</evidence>
<dbReference type="Pfam" id="PF26133">
    <property type="entry name" value="DUF8039"/>
    <property type="match status" value="1"/>
</dbReference>
<dbReference type="InterPro" id="IPR003653">
    <property type="entry name" value="Peptidase_C48_C"/>
</dbReference>